<dbReference type="PANTHER" id="PTHR33920">
    <property type="entry name" value="THIONIN-2.1-RELATED"/>
    <property type="match status" value="1"/>
</dbReference>
<dbReference type="GO" id="GO:0090729">
    <property type="term" value="F:toxin activity"/>
    <property type="evidence" value="ECO:0007669"/>
    <property type="project" value="UniProtKB-KW"/>
</dbReference>
<keyword evidence="4" id="KW-0800">Toxin</keyword>
<keyword evidence="6" id="KW-0611">Plant defense</keyword>
<organism evidence="10 11">
    <name type="scientific">Oryza rufipogon</name>
    <name type="common">Brownbeard rice</name>
    <name type="synonym">Asian wild rice</name>
    <dbReference type="NCBI Taxonomy" id="4529"/>
    <lineage>
        <taxon>Eukaryota</taxon>
        <taxon>Viridiplantae</taxon>
        <taxon>Streptophyta</taxon>
        <taxon>Embryophyta</taxon>
        <taxon>Tracheophyta</taxon>
        <taxon>Spermatophyta</taxon>
        <taxon>Magnoliopsida</taxon>
        <taxon>Liliopsida</taxon>
        <taxon>Poales</taxon>
        <taxon>Poaceae</taxon>
        <taxon>BOP clade</taxon>
        <taxon>Oryzoideae</taxon>
        <taxon>Oryzeae</taxon>
        <taxon>Oryzinae</taxon>
        <taxon>Oryza</taxon>
    </lineage>
</organism>
<dbReference type="PRINTS" id="PR00287">
    <property type="entry name" value="THIONIN"/>
</dbReference>
<evidence type="ECO:0000256" key="1">
    <source>
        <dbReference type="ARBA" id="ARBA00002847"/>
    </source>
</evidence>
<dbReference type="AlphaFoldDB" id="A0A0E0PYI6"/>
<comment type="similarity">
    <text evidence="8">Belongs to the plant thionin (TC 1.C.44) family. 4 C-C subfamily.</text>
</comment>
<feature type="chain" id="PRO_5002370732" evidence="9">
    <location>
        <begin position="20"/>
        <end position="263"/>
    </location>
</feature>
<dbReference type="PROSITE" id="PS00271">
    <property type="entry name" value="THIONIN"/>
    <property type="match status" value="2"/>
</dbReference>
<proteinExistence type="inferred from homology"/>
<name>A0A0E0PYI6_ORYRU</name>
<comment type="function">
    <text evidence="1">Thionins are small plant proteins which are toxic to animal cells. They seem to exert their toxic effect at the level of the cell membrane. Their precise function is not known.</text>
</comment>
<dbReference type="InterPro" id="IPR001010">
    <property type="entry name" value="Thionin"/>
</dbReference>
<dbReference type="HOGENOM" id="CLU_1059197_0_0_1"/>
<evidence type="ECO:0000256" key="6">
    <source>
        <dbReference type="ARBA" id="ARBA00022821"/>
    </source>
</evidence>
<dbReference type="GO" id="GO:0006952">
    <property type="term" value="P:defense response"/>
    <property type="evidence" value="ECO:0007669"/>
    <property type="project" value="UniProtKB-KW"/>
</dbReference>
<evidence type="ECO:0000256" key="8">
    <source>
        <dbReference type="ARBA" id="ARBA00043965"/>
    </source>
</evidence>
<evidence type="ECO:0000313" key="11">
    <source>
        <dbReference type="Proteomes" id="UP000008022"/>
    </source>
</evidence>
<dbReference type="SUPFAM" id="SSF57429">
    <property type="entry name" value="Crambin-like"/>
    <property type="match status" value="2"/>
</dbReference>
<keyword evidence="5 9" id="KW-0732">Signal</keyword>
<evidence type="ECO:0000256" key="4">
    <source>
        <dbReference type="ARBA" id="ARBA00022656"/>
    </source>
</evidence>
<dbReference type="EnsemblPlants" id="ORUFI06G17590.1">
    <property type="protein sequence ID" value="ORUFI06G17590.1"/>
    <property type="gene ID" value="ORUFI06G17590"/>
</dbReference>
<dbReference type="PANTHER" id="PTHR33920:SF2">
    <property type="entry name" value="THIONIN-2.1-RELATED"/>
    <property type="match status" value="1"/>
</dbReference>
<dbReference type="FunFam" id="3.30.1350.10:FF:000001">
    <property type="entry name" value="Hellethionin-D"/>
    <property type="match status" value="2"/>
</dbReference>
<keyword evidence="3" id="KW-0964">Secreted</keyword>
<dbReference type="Pfam" id="PF00321">
    <property type="entry name" value="Thionin"/>
    <property type="match status" value="2"/>
</dbReference>
<evidence type="ECO:0000256" key="5">
    <source>
        <dbReference type="ARBA" id="ARBA00022729"/>
    </source>
</evidence>
<evidence type="ECO:0000256" key="9">
    <source>
        <dbReference type="SAM" id="SignalP"/>
    </source>
</evidence>
<evidence type="ECO:0000256" key="7">
    <source>
        <dbReference type="ARBA" id="ARBA00023157"/>
    </source>
</evidence>
<reference evidence="11" key="1">
    <citation type="submission" date="2013-06" db="EMBL/GenBank/DDBJ databases">
        <authorList>
            <person name="Zhao Q."/>
        </authorList>
    </citation>
    <scope>NUCLEOTIDE SEQUENCE</scope>
    <source>
        <strain evidence="11">cv. W1943</strain>
    </source>
</reference>
<comment type="subcellular location">
    <subcellularLocation>
        <location evidence="2">Secreted</location>
    </subcellularLocation>
</comment>
<dbReference type="Gene3D" id="3.30.1350.10">
    <property type="entry name" value="Thionin-like"/>
    <property type="match status" value="2"/>
</dbReference>
<dbReference type="Gramene" id="ORUFI06G17590.1">
    <property type="protein sequence ID" value="ORUFI06G17590.1"/>
    <property type="gene ID" value="ORUFI06G17590"/>
</dbReference>
<protein>
    <submittedName>
        <fullName evidence="10">Uncharacterized protein</fullName>
    </submittedName>
</protein>
<evidence type="ECO:0000256" key="3">
    <source>
        <dbReference type="ARBA" id="ARBA00022525"/>
    </source>
</evidence>
<feature type="signal peptide" evidence="9">
    <location>
        <begin position="1"/>
        <end position="19"/>
    </location>
</feature>
<dbReference type="eggNOG" id="ENOG502SUEZ">
    <property type="taxonomic scope" value="Eukaryota"/>
</dbReference>
<dbReference type="Proteomes" id="UP000008022">
    <property type="component" value="Unassembled WGS sequence"/>
</dbReference>
<accession>A0A0E0PYI6</accession>
<reference evidence="10" key="2">
    <citation type="submission" date="2015-06" db="UniProtKB">
        <authorList>
            <consortium name="EnsemblPlants"/>
        </authorList>
    </citation>
    <scope>IDENTIFICATION</scope>
</reference>
<evidence type="ECO:0000256" key="2">
    <source>
        <dbReference type="ARBA" id="ARBA00004613"/>
    </source>
</evidence>
<dbReference type="InterPro" id="IPR036391">
    <property type="entry name" value="Thionin-like_sf"/>
</dbReference>
<evidence type="ECO:0000313" key="10">
    <source>
        <dbReference type="EnsemblPlants" id="ORUFI06G17590.1"/>
    </source>
</evidence>
<keyword evidence="11" id="KW-1185">Reference proteome</keyword>
<sequence>MKGVKSLIMCVLVLGLVLQQETIKVGAKSCCPTTTARNIYNACRFAHGTRERCSKLSGCKIVDGKCKPPYIHHTLHPESVAGNEEGNGAVERCNEACYHFCNKEADIVTIKVDKIMEEIKPMIALSLLGGVLDDSVTPYSINRILKQQETIKVEAKSCCPTTTARNIYNACRFALGTRERCSKLSGCKIVDGKCKPPYIHHTLYPESEESDVLDFCMLGCTSSVCSNMNTFADNEEGNVVVERCNEACYHFCNKKADIVTVVS</sequence>
<keyword evidence="7" id="KW-1015">Disulfide bond</keyword>
<dbReference type="GO" id="GO:0005576">
    <property type="term" value="C:extracellular region"/>
    <property type="evidence" value="ECO:0007669"/>
    <property type="project" value="UniProtKB-SubCell"/>
</dbReference>